<dbReference type="GO" id="GO:0004364">
    <property type="term" value="F:glutathione transferase activity"/>
    <property type="evidence" value="ECO:0007669"/>
    <property type="project" value="TreeGrafter"/>
</dbReference>
<evidence type="ECO:0000313" key="4">
    <source>
        <dbReference type="EMBL" id="TLX43412.1"/>
    </source>
</evidence>
<dbReference type="Pfam" id="PF13409">
    <property type="entry name" value="GST_N_2"/>
    <property type="match status" value="1"/>
</dbReference>
<dbReference type="NCBIfam" id="TIGR01262">
    <property type="entry name" value="maiA"/>
    <property type="match status" value="1"/>
</dbReference>
<dbReference type="PANTHER" id="PTHR42673">
    <property type="entry name" value="MALEYLACETOACETATE ISOMERASE"/>
    <property type="match status" value="1"/>
</dbReference>
<feature type="domain" description="GST C-terminal" evidence="3">
    <location>
        <begin position="85"/>
        <end position="213"/>
    </location>
</feature>
<evidence type="ECO:0000313" key="5">
    <source>
        <dbReference type="Proteomes" id="UP000305131"/>
    </source>
</evidence>
<dbReference type="SUPFAM" id="SSF47616">
    <property type="entry name" value="GST C-terminal domain-like"/>
    <property type="match status" value="1"/>
</dbReference>
<sequence>MILYGYFRSSAAWRCRIAFNLKGLGYEFRPVHLRRREQRTPDYLALNPQGLVPTLVVGDLVLNQSLAIIEWLDETFPDVRLIPEDRALRARVRAFALDISADTHPLQNVRVLNDLERRFGADQAVKDTWCGAWIRPALQGCEAVARRQTHGGAFTFGDTPSLADICLVPQLASADRFHVDISDLTRLAEIRAACEALPAFAEAVPGRQPDAEA</sequence>
<dbReference type="InterPro" id="IPR036249">
    <property type="entry name" value="Thioredoxin-like_sf"/>
</dbReference>
<dbReference type="CDD" id="cd03191">
    <property type="entry name" value="GST_C_Zeta"/>
    <property type="match status" value="1"/>
</dbReference>
<dbReference type="Gene3D" id="1.20.1050.10">
    <property type="match status" value="1"/>
</dbReference>
<dbReference type="RefSeq" id="WP_138399049.1">
    <property type="nucleotide sequence ID" value="NZ_JBAFVI010000023.1"/>
</dbReference>
<dbReference type="InterPro" id="IPR040079">
    <property type="entry name" value="Glutathione_S-Trfase"/>
</dbReference>
<dbReference type="PROSITE" id="PS50405">
    <property type="entry name" value="GST_CTER"/>
    <property type="match status" value="1"/>
</dbReference>
<dbReference type="InterPro" id="IPR036282">
    <property type="entry name" value="Glutathione-S-Trfase_C_sf"/>
</dbReference>
<accession>A0A6C1KGL6</accession>
<evidence type="ECO:0000259" key="2">
    <source>
        <dbReference type="PROSITE" id="PS50404"/>
    </source>
</evidence>
<dbReference type="InterPro" id="IPR004045">
    <property type="entry name" value="Glutathione_S-Trfase_N"/>
</dbReference>
<dbReference type="Pfam" id="PF13410">
    <property type="entry name" value="GST_C_2"/>
    <property type="match status" value="1"/>
</dbReference>
<dbReference type="InterPro" id="IPR034330">
    <property type="entry name" value="GST_Zeta_C"/>
</dbReference>
<dbReference type="EC" id="5.2.1.2" evidence="4"/>
<name>A0A6C1KGL6_XANAU</name>
<dbReference type="AlphaFoldDB" id="A0A6C1KGL6"/>
<evidence type="ECO:0000259" key="3">
    <source>
        <dbReference type="PROSITE" id="PS50405"/>
    </source>
</evidence>
<gene>
    <name evidence="4" type="primary">maiA</name>
    <name evidence="4" type="ORF">FBQ73_08385</name>
</gene>
<comment type="caution">
    <text evidence="4">The sequence shown here is derived from an EMBL/GenBank/DDBJ whole genome shotgun (WGS) entry which is preliminary data.</text>
</comment>
<dbReference type="Gene3D" id="3.40.30.10">
    <property type="entry name" value="Glutaredoxin"/>
    <property type="match status" value="1"/>
</dbReference>
<dbReference type="SFLD" id="SFLDS00019">
    <property type="entry name" value="Glutathione_Transferase_(cytos"/>
    <property type="match status" value="1"/>
</dbReference>
<dbReference type="EMBL" id="VAUP01000016">
    <property type="protein sequence ID" value="TLX43412.1"/>
    <property type="molecule type" value="Genomic_DNA"/>
</dbReference>
<dbReference type="SFLD" id="SFLDG00358">
    <property type="entry name" value="Main_(cytGST)"/>
    <property type="match status" value="1"/>
</dbReference>
<dbReference type="GO" id="GO:0005737">
    <property type="term" value="C:cytoplasm"/>
    <property type="evidence" value="ECO:0007669"/>
    <property type="project" value="InterPro"/>
</dbReference>
<dbReference type="CDD" id="cd03042">
    <property type="entry name" value="GST_N_Zeta"/>
    <property type="match status" value="1"/>
</dbReference>
<dbReference type="PROSITE" id="PS50404">
    <property type="entry name" value="GST_NTER"/>
    <property type="match status" value="1"/>
</dbReference>
<dbReference type="GO" id="GO:0006749">
    <property type="term" value="P:glutathione metabolic process"/>
    <property type="evidence" value="ECO:0007669"/>
    <property type="project" value="TreeGrafter"/>
</dbReference>
<dbReference type="InterPro" id="IPR005955">
    <property type="entry name" value="GST_Zeta"/>
</dbReference>
<protein>
    <submittedName>
        <fullName evidence="4">Maleylacetoacetate isomerase</fullName>
        <ecNumber evidence="4">5.2.1.2</ecNumber>
    </submittedName>
</protein>
<dbReference type="GO" id="GO:0006559">
    <property type="term" value="P:L-phenylalanine catabolic process"/>
    <property type="evidence" value="ECO:0007669"/>
    <property type="project" value="TreeGrafter"/>
</dbReference>
<reference evidence="4 5" key="1">
    <citation type="submission" date="2019-05" db="EMBL/GenBank/DDBJ databases">
        <authorList>
            <person name="Zhou X."/>
        </authorList>
    </citation>
    <scope>NUCLEOTIDE SEQUENCE [LARGE SCALE GENOMIC DNA]</scope>
    <source>
        <strain evidence="4 5">DSM 432</strain>
    </source>
</reference>
<keyword evidence="4" id="KW-0413">Isomerase</keyword>
<feature type="domain" description="GST N-terminal" evidence="2">
    <location>
        <begin position="1"/>
        <end position="80"/>
    </location>
</feature>
<dbReference type="Proteomes" id="UP000305131">
    <property type="component" value="Unassembled WGS sequence"/>
</dbReference>
<proteinExistence type="inferred from homology"/>
<comment type="similarity">
    <text evidence="1">Belongs to the GST superfamily. Zeta family.</text>
</comment>
<dbReference type="SUPFAM" id="SSF52833">
    <property type="entry name" value="Thioredoxin-like"/>
    <property type="match status" value="1"/>
</dbReference>
<dbReference type="InterPro" id="IPR034333">
    <property type="entry name" value="GST_Zeta_N"/>
</dbReference>
<dbReference type="OrthoDB" id="509852at2"/>
<dbReference type="InterPro" id="IPR010987">
    <property type="entry name" value="Glutathione-S-Trfase_C-like"/>
</dbReference>
<dbReference type="GO" id="GO:0016034">
    <property type="term" value="F:maleylacetoacetate isomerase activity"/>
    <property type="evidence" value="ECO:0007669"/>
    <property type="project" value="UniProtKB-EC"/>
</dbReference>
<dbReference type="GeneID" id="95773467"/>
<dbReference type="PANTHER" id="PTHR42673:SF4">
    <property type="entry name" value="MALEYLACETOACETATE ISOMERASE"/>
    <property type="match status" value="1"/>
</dbReference>
<evidence type="ECO:0000256" key="1">
    <source>
        <dbReference type="ARBA" id="ARBA00010007"/>
    </source>
</evidence>
<organism evidence="4 5">
    <name type="scientific">Xanthobacter autotrophicus</name>
    <dbReference type="NCBI Taxonomy" id="280"/>
    <lineage>
        <taxon>Bacteria</taxon>
        <taxon>Pseudomonadati</taxon>
        <taxon>Pseudomonadota</taxon>
        <taxon>Alphaproteobacteria</taxon>
        <taxon>Hyphomicrobiales</taxon>
        <taxon>Xanthobacteraceae</taxon>
        <taxon>Xanthobacter</taxon>
    </lineage>
</organism>